<dbReference type="OrthoDB" id="342531at2759"/>
<dbReference type="Pfam" id="PF04931">
    <property type="entry name" value="DNA_pol_phi"/>
    <property type="match status" value="1"/>
</dbReference>
<proteinExistence type="inferred from homology"/>
<dbReference type="InterPro" id="IPR007015">
    <property type="entry name" value="DNA_pol_V/MYBBP1A"/>
</dbReference>
<accession>A0A165IBJ0</accession>
<feature type="region of interest" description="Disordered" evidence="4">
    <location>
        <begin position="718"/>
        <end position="775"/>
    </location>
</feature>
<evidence type="ECO:0000256" key="4">
    <source>
        <dbReference type="SAM" id="MobiDB-lite"/>
    </source>
</evidence>
<gene>
    <name evidence="5" type="ORF">CALCODRAFT_480671</name>
</gene>
<comment type="subcellular location">
    <subcellularLocation>
        <location evidence="1">Nucleus</location>
    </subcellularLocation>
</comment>
<dbReference type="FunCoup" id="A0A165IBJ0">
    <property type="interactions" value="418"/>
</dbReference>
<dbReference type="InParanoid" id="A0A165IBJ0"/>
<reference evidence="5 6" key="1">
    <citation type="journal article" date="2016" name="Mol. Biol. Evol.">
        <title>Comparative Genomics of Early-Diverging Mushroom-Forming Fungi Provides Insights into the Origins of Lignocellulose Decay Capabilities.</title>
        <authorList>
            <person name="Nagy L.G."/>
            <person name="Riley R."/>
            <person name="Tritt A."/>
            <person name="Adam C."/>
            <person name="Daum C."/>
            <person name="Floudas D."/>
            <person name="Sun H."/>
            <person name="Yadav J.S."/>
            <person name="Pangilinan J."/>
            <person name="Larsson K.H."/>
            <person name="Matsuura K."/>
            <person name="Barry K."/>
            <person name="Labutti K."/>
            <person name="Kuo R."/>
            <person name="Ohm R.A."/>
            <person name="Bhattacharya S.S."/>
            <person name="Shirouzu T."/>
            <person name="Yoshinaga Y."/>
            <person name="Martin F.M."/>
            <person name="Grigoriev I.V."/>
            <person name="Hibbett D.S."/>
        </authorList>
    </citation>
    <scope>NUCLEOTIDE SEQUENCE [LARGE SCALE GENOMIC DNA]</scope>
    <source>
        <strain evidence="5 6">HHB12733</strain>
    </source>
</reference>
<dbReference type="SUPFAM" id="SSF48371">
    <property type="entry name" value="ARM repeat"/>
    <property type="match status" value="1"/>
</dbReference>
<sequence>MSTTLPLYYTLASRSTSERLDASATLLLALEQFQAQHSVPSAAEGDVQRQFEALNAADVQYAVNRLVKGLASSREQSRMGFAVALTALLERIPTISCAHVISLILSTTQIAAGTPGAEQRDLLFAKLFGLTAAVESGVLFRSQPPAIGSSTLKLLPTLDDFMTVVSELMDLGEKKTWLRESAWWAVLRAVDALQASDVSWKKAAITRLCSEVFNGSKDWTLEKLALGLKLQRMYPELAWGPMVAPTFKQSNLLGAANLSIIARLFKGAAAEEADGPNKSSGSWKPQLHFAWDMVLDSYFIPTSQGKLSPPSEFQDFFRLVVDDSLFASTASDVRKSWGFQVFAKALPRIPAAQLPLIFTPNFMRTWINHLSRPDRFLHKAALALVDEIHKVTQHNPSVAYTLVAELTGKNGNQRFDQITKTKTVQSLVESMDAVGVEAYVKFLLEAAYGGVEAENATGIDTKRAWILDQLQNLLRNTAIPKNDAWVGSIMEFLTVHGFFITKKTSSKSSIASLHTLPEPLFSSATQEKCREKLYASLTLLNTQRKSSKAKPQENGKVTGELQAVDWFGRSTALLQKLSKDKKHVMPVLEADDEIVGLRSGAAATLSNIVEKPNEKTAATASCVLVLQYLTLQTYADDIDVSEILPDALNATSRLLGLASTSENSEEEAEAAPIDMLMDVLMALLESDTGHARELVAQVFDGLTKEVLPSTIQFIAAQLESKSAGEEDDEDGEEDVEMHSDDDDSDNVDADEAESDGGEETTDEEDDSDEEDEAQTAANAALRARLGQVLRENGLAADTDEEEDDDEDDSDEDIVDDDTMLQLDDQLAAALRSQVGDKKGQKNAQREATHFRIRVIDLVDIFMKNEPTSELLLQLIVPLLDIALFSSSDEAQLSKRATGVLTSRLGGAKELPEPATPELAVETLREVYDRMRRVDPAPVVLHCCTFLTKVLSRQGKEASPALVSFYSDALKVFVMRRSPGVPVTLFSTLITSVPVGGWALRDTILNLMVDRDAVNRFNQRKLLDLLVLLFKQPVSQNASSEQLIEFFTSVRKTVLAALSQALDASSFPTDYVRDLLKCLHRGIRASSKTVLGVEQDTVWDPSALKALAVRLEKEHSNAASVRNLASEVMKALRPEMEIAKPAPTSKKPKTPSVVNAQLVTNVVDIESPKPKKLKRVADSEASGQTQKKKKVKTSS</sequence>
<feature type="region of interest" description="Disordered" evidence="4">
    <location>
        <begin position="1164"/>
        <end position="1194"/>
    </location>
</feature>
<feature type="compositionally biased region" description="Basic residues" evidence="4">
    <location>
        <begin position="1185"/>
        <end position="1194"/>
    </location>
</feature>
<feature type="region of interest" description="Disordered" evidence="4">
    <location>
        <begin position="793"/>
        <end position="812"/>
    </location>
</feature>
<dbReference type="InterPro" id="IPR016024">
    <property type="entry name" value="ARM-type_fold"/>
</dbReference>
<name>A0A165IBJ0_9BASI</name>
<dbReference type="AlphaFoldDB" id="A0A165IBJ0"/>
<evidence type="ECO:0000256" key="2">
    <source>
        <dbReference type="ARBA" id="ARBA00006809"/>
    </source>
</evidence>
<organism evidence="5 6">
    <name type="scientific">Calocera cornea HHB12733</name>
    <dbReference type="NCBI Taxonomy" id="1353952"/>
    <lineage>
        <taxon>Eukaryota</taxon>
        <taxon>Fungi</taxon>
        <taxon>Dikarya</taxon>
        <taxon>Basidiomycota</taxon>
        <taxon>Agaricomycotina</taxon>
        <taxon>Dacrymycetes</taxon>
        <taxon>Dacrymycetales</taxon>
        <taxon>Dacrymycetaceae</taxon>
        <taxon>Calocera</taxon>
    </lineage>
</organism>
<evidence type="ECO:0008006" key="7">
    <source>
        <dbReference type="Google" id="ProtNLM"/>
    </source>
</evidence>
<keyword evidence="6" id="KW-1185">Reference proteome</keyword>
<protein>
    <recommendedName>
        <fullName evidence="7">DNA polymerase phi-domain-containing protein</fullName>
    </recommendedName>
</protein>
<dbReference type="GO" id="GO:0006355">
    <property type="term" value="P:regulation of DNA-templated transcription"/>
    <property type="evidence" value="ECO:0007669"/>
    <property type="project" value="InterPro"/>
</dbReference>
<evidence type="ECO:0000256" key="1">
    <source>
        <dbReference type="ARBA" id="ARBA00004123"/>
    </source>
</evidence>
<evidence type="ECO:0000313" key="6">
    <source>
        <dbReference type="Proteomes" id="UP000076842"/>
    </source>
</evidence>
<dbReference type="GO" id="GO:0005730">
    <property type="term" value="C:nucleolus"/>
    <property type="evidence" value="ECO:0007669"/>
    <property type="project" value="InterPro"/>
</dbReference>
<comment type="similarity">
    <text evidence="2">Belongs to the MYBBP1A family.</text>
</comment>
<evidence type="ECO:0000313" key="5">
    <source>
        <dbReference type="EMBL" id="KZT60362.1"/>
    </source>
</evidence>
<dbReference type="Proteomes" id="UP000076842">
    <property type="component" value="Unassembled WGS sequence"/>
</dbReference>
<dbReference type="EMBL" id="KV423931">
    <property type="protein sequence ID" value="KZT60362.1"/>
    <property type="molecule type" value="Genomic_DNA"/>
</dbReference>
<evidence type="ECO:0000256" key="3">
    <source>
        <dbReference type="ARBA" id="ARBA00023242"/>
    </source>
</evidence>
<keyword evidence="3" id="KW-0539">Nucleus</keyword>
<feature type="compositionally biased region" description="Acidic residues" evidence="4">
    <location>
        <begin position="797"/>
        <end position="812"/>
    </location>
</feature>
<dbReference type="PANTHER" id="PTHR13213">
    <property type="entry name" value="MYB-BINDING PROTEIN 1A FAMILY MEMBER"/>
    <property type="match status" value="1"/>
</dbReference>
<feature type="compositionally biased region" description="Acidic residues" evidence="4">
    <location>
        <begin position="725"/>
        <end position="773"/>
    </location>
</feature>
<dbReference type="PANTHER" id="PTHR13213:SF2">
    <property type="entry name" value="MYB-BINDING PROTEIN 1A"/>
    <property type="match status" value="1"/>
</dbReference>
<dbReference type="GO" id="GO:0000182">
    <property type="term" value="F:rDNA binding"/>
    <property type="evidence" value="ECO:0007669"/>
    <property type="project" value="TreeGrafter"/>
</dbReference>
<dbReference type="STRING" id="1353952.A0A165IBJ0"/>